<keyword evidence="1" id="KW-0645">Protease</keyword>
<comment type="catalytic activity">
    <reaction evidence="1">
        <text>Release of a C-terminal amino acid with broad specificity, except for -Pro.</text>
        <dbReference type="EC" id="3.4.17.19"/>
    </reaction>
</comment>
<keyword evidence="1" id="KW-0482">Metalloprotease</keyword>
<reference evidence="4 5" key="1">
    <citation type="journal article" date="2016" name="Nat. Commun.">
        <title>Thousands of microbial genomes shed light on interconnected biogeochemical processes in an aquifer system.</title>
        <authorList>
            <person name="Anantharaman K."/>
            <person name="Brown C.T."/>
            <person name="Hug L.A."/>
            <person name="Sharon I."/>
            <person name="Castelle C.J."/>
            <person name="Probst A.J."/>
            <person name="Thomas B.C."/>
            <person name="Singh A."/>
            <person name="Wilkins M.J."/>
            <person name="Karaoz U."/>
            <person name="Brodie E.L."/>
            <person name="Williams K.H."/>
            <person name="Hubbard S.S."/>
            <person name="Banfield J.F."/>
        </authorList>
    </citation>
    <scope>NUCLEOTIDE SEQUENCE [LARGE SCALE GENOMIC DNA]</scope>
    <source>
        <strain evidence="5">RBG_16_55_9</strain>
    </source>
</reference>
<keyword evidence="1 4" id="KW-0121">Carboxypeptidase</keyword>
<dbReference type="CDD" id="cd06460">
    <property type="entry name" value="M32_Taq"/>
    <property type="match status" value="1"/>
</dbReference>
<proteinExistence type="inferred from homology"/>
<comment type="caution">
    <text evidence="4">The sequence shown here is derived from an EMBL/GenBank/DDBJ whole genome shotgun (WGS) entry which is preliminary data.</text>
</comment>
<name>A0A1F5UWY5_FRAXR</name>
<dbReference type="PIRSF" id="PIRSF006615">
    <property type="entry name" value="Zn_crbxpep_Taq"/>
    <property type="match status" value="1"/>
</dbReference>
<feature type="active site" description="Proton donor/acceptor" evidence="3">
    <location>
        <position position="265"/>
    </location>
</feature>
<keyword evidence="1" id="KW-0378">Hydrolase</keyword>
<dbReference type="EMBL" id="MFGX01000051">
    <property type="protein sequence ID" value="OGF55674.1"/>
    <property type="molecule type" value="Genomic_DNA"/>
</dbReference>
<keyword evidence="1 2" id="KW-0479">Metal-binding</keyword>
<feature type="binding site" evidence="2">
    <location>
        <position position="294"/>
    </location>
    <ligand>
        <name>Zn(2+)</name>
        <dbReference type="ChEBI" id="CHEBI:29105"/>
        <note>catalytic</note>
    </ligand>
</feature>
<comment type="cofactor">
    <cofactor evidence="2">
        <name>Zn(2+)</name>
        <dbReference type="ChEBI" id="CHEBI:29105"/>
    </cofactor>
    <text evidence="2">Binds 1 zinc ion per subunit.</text>
</comment>
<dbReference type="InterPro" id="IPR001333">
    <property type="entry name" value="Peptidase_M32_Taq"/>
</dbReference>
<dbReference type="GO" id="GO:0046872">
    <property type="term" value="F:metal ion binding"/>
    <property type="evidence" value="ECO:0007669"/>
    <property type="project" value="UniProtKB-KW"/>
</dbReference>
<evidence type="ECO:0000256" key="2">
    <source>
        <dbReference type="PIRSR" id="PIRSR006615-1"/>
    </source>
</evidence>
<dbReference type="PANTHER" id="PTHR34217">
    <property type="entry name" value="METAL-DEPENDENT CARBOXYPEPTIDASE"/>
    <property type="match status" value="1"/>
</dbReference>
<comment type="function">
    <text evidence="1">Broad specificity carboxypetidase that releases amino acids sequentially from the C-terminus, including neutral, aromatic, polar and basic residues.</text>
</comment>
<dbReference type="PRINTS" id="PR00998">
    <property type="entry name" value="CRBOXYPTASET"/>
</dbReference>
<feature type="binding site" evidence="2">
    <location>
        <position position="268"/>
    </location>
    <ligand>
        <name>Zn(2+)</name>
        <dbReference type="ChEBI" id="CHEBI:29105"/>
        <note>catalytic</note>
    </ligand>
</feature>
<organism evidence="4 5">
    <name type="scientific">Fraserbacteria sp. (strain RBG_16_55_9)</name>
    <dbReference type="NCBI Taxonomy" id="1817864"/>
    <lineage>
        <taxon>Bacteria</taxon>
        <taxon>Candidatus Fraseribacteriota</taxon>
    </lineage>
</organism>
<evidence type="ECO:0000313" key="5">
    <source>
        <dbReference type="Proteomes" id="UP000179157"/>
    </source>
</evidence>
<feature type="binding site" evidence="2">
    <location>
        <position position="264"/>
    </location>
    <ligand>
        <name>Zn(2+)</name>
        <dbReference type="ChEBI" id="CHEBI:29105"/>
        <note>catalytic</note>
    </ligand>
</feature>
<evidence type="ECO:0000256" key="3">
    <source>
        <dbReference type="PIRSR" id="PIRSR006615-2"/>
    </source>
</evidence>
<dbReference type="EC" id="3.4.17.19" evidence="1"/>
<keyword evidence="2" id="KW-0862">Zinc</keyword>
<dbReference type="SUPFAM" id="SSF55486">
    <property type="entry name" value="Metalloproteases ('zincins'), catalytic domain"/>
    <property type="match status" value="1"/>
</dbReference>
<evidence type="ECO:0000313" key="4">
    <source>
        <dbReference type="EMBL" id="OGF55674.1"/>
    </source>
</evidence>
<sequence length="502" mass="57450">MEEKLHKLKSLLARVHDLETAAGLLSWDQETYMPAGGAEARAEQVATLGRLAHEFFTSEEIGNLLVSLEPYARKLEYDSNDASLVRVTRRDYDRAIKLPSELVAEIARTGALARQVWKEAKETSNFSIFRPYLEKIVELCVQKAQALGYEDRIYDALLDEYEPGMKASRIEKIFADLKTELVSIVGAISVCEKPDDSFFHKEYGERAQWDFGIEVIKDFGFDLNHGRQDVSAHPFTTAFSIKDVRLTTRIQKDYLPSGLFSTLHECGHGLYQQGFDLSLERTPLAGGASLGVHESQSRLWENLIGRSRLFWNHYYPRLKEIFPTQLKGVSLEQFYQAINRVEPSLIRVEADEATYNLHIMLRFELENALLEGRVKVKDLPKVWNAKMEEYLHVVPPNDGQGVLQDIHWSQAYMGYFPTYSLGNLMSAQLFQCATQEIPSLPQQIGSGQFRDLLDWLQKNVHRHGRKLTMAELLQRITGKPLEAQSYLAYIREKYSDIYGDLS</sequence>
<dbReference type="Pfam" id="PF02074">
    <property type="entry name" value="Peptidase_M32"/>
    <property type="match status" value="1"/>
</dbReference>
<comment type="similarity">
    <text evidence="1">Belongs to the peptidase M32 family.</text>
</comment>
<protein>
    <recommendedName>
        <fullName evidence="1">Metal-dependent carboxypeptidase</fullName>
        <ecNumber evidence="1">3.4.17.19</ecNumber>
    </recommendedName>
</protein>
<dbReference type="Proteomes" id="UP000179157">
    <property type="component" value="Unassembled WGS sequence"/>
</dbReference>
<dbReference type="PANTHER" id="PTHR34217:SF1">
    <property type="entry name" value="CARBOXYPEPTIDASE 1"/>
    <property type="match status" value="1"/>
</dbReference>
<dbReference type="AlphaFoldDB" id="A0A1F5UWY5"/>
<dbReference type="PROSITE" id="PS52034">
    <property type="entry name" value="PEPTIDASE_M32"/>
    <property type="match status" value="1"/>
</dbReference>
<dbReference type="Gene3D" id="1.10.1370.30">
    <property type="match status" value="1"/>
</dbReference>
<gene>
    <name evidence="4" type="ORF">A2Z21_01600</name>
</gene>
<dbReference type="GO" id="GO:0004181">
    <property type="term" value="F:metallocarboxypeptidase activity"/>
    <property type="evidence" value="ECO:0007669"/>
    <property type="project" value="UniProtKB-UniRule"/>
</dbReference>
<accession>A0A1F5UWY5</accession>
<dbReference type="GO" id="GO:0006508">
    <property type="term" value="P:proteolysis"/>
    <property type="evidence" value="ECO:0007669"/>
    <property type="project" value="UniProtKB-UniRule"/>
</dbReference>
<evidence type="ECO:0000256" key="1">
    <source>
        <dbReference type="PIRNR" id="PIRNR006615"/>
    </source>
</evidence>